<feature type="chain" id="PRO_5020863225" evidence="3">
    <location>
        <begin position="21"/>
        <end position="163"/>
    </location>
</feature>
<comment type="similarity">
    <text evidence="1">Belongs to the transglycosylase Slt family.</text>
</comment>
<evidence type="ECO:0000256" key="1">
    <source>
        <dbReference type="ARBA" id="ARBA00007734"/>
    </source>
</evidence>
<dbReference type="Gene3D" id="1.10.530.10">
    <property type="match status" value="1"/>
</dbReference>
<dbReference type="EMBL" id="LBIA02000001">
    <property type="protein sequence ID" value="TKT72181.1"/>
    <property type="molecule type" value="Genomic_DNA"/>
</dbReference>
<organism evidence="5 6">
    <name type="scientific">Afipia massiliensis</name>
    <dbReference type="NCBI Taxonomy" id="211460"/>
    <lineage>
        <taxon>Bacteria</taxon>
        <taxon>Pseudomonadati</taxon>
        <taxon>Pseudomonadota</taxon>
        <taxon>Alphaproteobacteria</taxon>
        <taxon>Hyphomicrobiales</taxon>
        <taxon>Nitrobacteraceae</taxon>
        <taxon>Afipia</taxon>
    </lineage>
</organism>
<reference evidence="5" key="1">
    <citation type="submission" date="2019-04" db="EMBL/GenBank/DDBJ databases">
        <title>Whole genome sequencing of cave bacteria.</title>
        <authorList>
            <person name="Gan H.M."/>
            <person name="Barton H."/>
            <person name="Savka M.A."/>
        </authorList>
    </citation>
    <scope>NUCLEOTIDE SEQUENCE [LARGE SCALE GENOMIC DNA]</scope>
    <source>
        <strain evidence="5">LC387</strain>
    </source>
</reference>
<keyword evidence="3" id="KW-0732">Signal</keyword>
<evidence type="ECO:0000256" key="2">
    <source>
        <dbReference type="ARBA" id="ARBA00009387"/>
    </source>
</evidence>
<dbReference type="InterPro" id="IPR008258">
    <property type="entry name" value="Transglycosylase_SLT_dom_1"/>
</dbReference>
<dbReference type="Proteomes" id="UP000034832">
    <property type="component" value="Unassembled WGS sequence"/>
</dbReference>
<dbReference type="PANTHER" id="PTHR37423:SF2">
    <property type="entry name" value="MEMBRANE-BOUND LYTIC MUREIN TRANSGLYCOSYLASE C"/>
    <property type="match status" value="1"/>
</dbReference>
<name>A0A4U6BQK8_9BRAD</name>
<dbReference type="Pfam" id="PF01464">
    <property type="entry name" value="SLT"/>
    <property type="match status" value="1"/>
</dbReference>
<dbReference type="STRING" id="211460.YH63_06465"/>
<evidence type="ECO:0000259" key="4">
    <source>
        <dbReference type="Pfam" id="PF01464"/>
    </source>
</evidence>
<dbReference type="AlphaFoldDB" id="A0A4U6BQK8"/>
<dbReference type="InterPro" id="IPR023346">
    <property type="entry name" value="Lysozyme-like_dom_sf"/>
</dbReference>
<sequence>MKRILLAAAAAMMLIHPASAQRANYESMVASHAAANGVPVELVHRVIVRESRYNPRAVSKGNYGMMQIKLATARGVGYTGSAQGLLDPDTNLTYAVKYLAGAYRAAGGNHNRAVAYYAGGYYYAAKRQGLLPRQQVQAWAEPSITLFDANAQEIPRRARRHRH</sequence>
<accession>A0A4U6BQK8</accession>
<dbReference type="RefSeq" id="WP_046827314.1">
    <property type="nucleotide sequence ID" value="NZ_LBIA02000001.1"/>
</dbReference>
<comment type="similarity">
    <text evidence="2">Belongs to the virb1 family.</text>
</comment>
<gene>
    <name evidence="5" type="ORF">YH63_012535</name>
</gene>
<keyword evidence="6" id="KW-1185">Reference proteome</keyword>
<evidence type="ECO:0000313" key="6">
    <source>
        <dbReference type="Proteomes" id="UP000034832"/>
    </source>
</evidence>
<evidence type="ECO:0000256" key="3">
    <source>
        <dbReference type="SAM" id="SignalP"/>
    </source>
</evidence>
<proteinExistence type="inferred from homology"/>
<dbReference type="PANTHER" id="PTHR37423">
    <property type="entry name" value="SOLUBLE LYTIC MUREIN TRANSGLYCOSYLASE-RELATED"/>
    <property type="match status" value="1"/>
</dbReference>
<feature type="domain" description="Transglycosylase SLT" evidence="4">
    <location>
        <begin position="30"/>
        <end position="121"/>
    </location>
</feature>
<dbReference type="SUPFAM" id="SSF53955">
    <property type="entry name" value="Lysozyme-like"/>
    <property type="match status" value="1"/>
</dbReference>
<dbReference type="OrthoDB" id="9788661at2"/>
<comment type="caution">
    <text evidence="5">The sequence shown here is derived from an EMBL/GenBank/DDBJ whole genome shotgun (WGS) entry which is preliminary data.</text>
</comment>
<protein>
    <submittedName>
        <fullName evidence="5">Lytic transglycosylase domain-containing protein</fullName>
    </submittedName>
</protein>
<evidence type="ECO:0000313" key="5">
    <source>
        <dbReference type="EMBL" id="TKT72181.1"/>
    </source>
</evidence>
<feature type="signal peptide" evidence="3">
    <location>
        <begin position="1"/>
        <end position="20"/>
    </location>
</feature>